<evidence type="ECO:0000256" key="6">
    <source>
        <dbReference type="ARBA" id="ARBA00022989"/>
    </source>
</evidence>
<proteinExistence type="inferred from homology"/>
<dbReference type="GO" id="GO:0005789">
    <property type="term" value="C:endoplasmic reticulum membrane"/>
    <property type="evidence" value="ECO:0007669"/>
    <property type="project" value="UniProtKB-SubCell"/>
</dbReference>
<keyword evidence="7" id="KW-0472">Membrane</keyword>
<evidence type="ECO:0000256" key="3">
    <source>
        <dbReference type="ARBA" id="ARBA00022475"/>
    </source>
</evidence>
<evidence type="ECO:0000256" key="4">
    <source>
        <dbReference type="ARBA" id="ARBA00022692"/>
    </source>
</evidence>
<sequence length="153" mass="17422">MTFFHFVNCLVLAYGPYVIAYKYSGLSEYSSLWKCAQASVAYFITQLGKMLILATFFPANESENFELFPEFLKNSADVFDVIGLHIVINYLVAGKSEVRFMTAGLGWAFAHSVATRFLGFWVGARGTAFHWKFMQMAFESNIDLIFYIGNFSY</sequence>
<dbReference type="GO" id="GO:0005886">
    <property type="term" value="C:plasma membrane"/>
    <property type="evidence" value="ECO:0007669"/>
    <property type="project" value="UniProtKB-SubCell"/>
</dbReference>
<dbReference type="OrthoDB" id="9993532at2759"/>
<evidence type="ECO:0000256" key="5">
    <source>
        <dbReference type="ARBA" id="ARBA00022824"/>
    </source>
</evidence>
<evidence type="ECO:0000256" key="2">
    <source>
        <dbReference type="ARBA" id="ARBA00004651"/>
    </source>
</evidence>
<evidence type="ECO:0000256" key="9">
    <source>
        <dbReference type="ARBA" id="ARBA00034846"/>
    </source>
</evidence>
<dbReference type="STRING" id="51028.A0A0N4UW47"/>
<reference evidence="13" key="1">
    <citation type="submission" date="2017-02" db="UniProtKB">
        <authorList>
            <consortium name="WormBaseParasite"/>
        </authorList>
    </citation>
    <scope>IDENTIFICATION</scope>
</reference>
<dbReference type="AlphaFoldDB" id="A0A0N4UW47"/>
<keyword evidence="12" id="KW-1185">Reference proteome</keyword>
<keyword evidence="4" id="KW-0812">Transmembrane</keyword>
<comment type="similarity">
    <text evidence="8">Belongs to the TMEM147 family.</text>
</comment>
<dbReference type="InterPro" id="IPR019164">
    <property type="entry name" value="TMEM147"/>
</dbReference>
<reference evidence="11 12" key="2">
    <citation type="submission" date="2018-10" db="EMBL/GenBank/DDBJ databases">
        <authorList>
            <consortium name="Pathogen Informatics"/>
        </authorList>
    </citation>
    <scope>NUCLEOTIDE SEQUENCE [LARGE SCALE GENOMIC DNA]</scope>
</reference>
<dbReference type="PANTHER" id="PTHR12869">
    <property type="entry name" value="SMALL SEVEN TRANSMEMBRANE DOMAIN-CONTAINING PROTEIN"/>
    <property type="match status" value="1"/>
</dbReference>
<gene>
    <name evidence="11" type="ORF">EVEC_LOCUS1405</name>
</gene>
<dbReference type="EMBL" id="UXUI01007206">
    <property type="protein sequence ID" value="VDD86262.1"/>
    <property type="molecule type" value="Genomic_DNA"/>
</dbReference>
<dbReference type="WBParaSite" id="EVEC_0000169701-mRNA-1">
    <property type="protein sequence ID" value="EVEC_0000169701-mRNA-1"/>
    <property type="gene ID" value="EVEC_0000169701"/>
</dbReference>
<keyword evidence="5" id="KW-0256">Endoplasmic reticulum</keyword>
<evidence type="ECO:0000313" key="11">
    <source>
        <dbReference type="EMBL" id="VDD86262.1"/>
    </source>
</evidence>
<evidence type="ECO:0000313" key="12">
    <source>
        <dbReference type="Proteomes" id="UP000274131"/>
    </source>
</evidence>
<evidence type="ECO:0000256" key="10">
    <source>
        <dbReference type="ARBA" id="ARBA00034899"/>
    </source>
</evidence>
<keyword evidence="6" id="KW-1133">Transmembrane helix</keyword>
<evidence type="ECO:0000256" key="8">
    <source>
        <dbReference type="ARBA" id="ARBA00034739"/>
    </source>
</evidence>
<dbReference type="Pfam" id="PF09767">
    <property type="entry name" value="DUF2053"/>
    <property type="match status" value="1"/>
</dbReference>
<evidence type="ECO:0000313" key="13">
    <source>
        <dbReference type="WBParaSite" id="EVEC_0000169701-mRNA-1"/>
    </source>
</evidence>
<accession>A0A0N4UW47</accession>
<name>A0A0N4UW47_ENTVE</name>
<comment type="subcellular location">
    <subcellularLocation>
        <location evidence="2">Cell membrane</location>
        <topology evidence="2">Multi-pass membrane protein</topology>
    </subcellularLocation>
    <subcellularLocation>
        <location evidence="1">Endoplasmic reticulum membrane</location>
        <topology evidence="1">Multi-pass membrane protein</topology>
    </subcellularLocation>
</comment>
<dbReference type="Proteomes" id="UP000274131">
    <property type="component" value="Unassembled WGS sequence"/>
</dbReference>
<organism evidence="13">
    <name type="scientific">Enterobius vermicularis</name>
    <name type="common">Human pinworm</name>
    <dbReference type="NCBI Taxonomy" id="51028"/>
    <lineage>
        <taxon>Eukaryota</taxon>
        <taxon>Metazoa</taxon>
        <taxon>Ecdysozoa</taxon>
        <taxon>Nematoda</taxon>
        <taxon>Chromadorea</taxon>
        <taxon>Rhabditida</taxon>
        <taxon>Spirurina</taxon>
        <taxon>Oxyuridomorpha</taxon>
        <taxon>Oxyuroidea</taxon>
        <taxon>Oxyuridae</taxon>
        <taxon>Enterobius</taxon>
    </lineage>
</organism>
<evidence type="ECO:0000256" key="7">
    <source>
        <dbReference type="ARBA" id="ARBA00023136"/>
    </source>
</evidence>
<keyword evidence="3" id="KW-1003">Cell membrane</keyword>
<protein>
    <recommendedName>
        <fullName evidence="9">BOS complex subunit TMEM147</fullName>
    </recommendedName>
    <alternativeName>
        <fullName evidence="10">Transmembrane protein 147</fullName>
    </alternativeName>
</protein>
<dbReference type="PANTHER" id="PTHR12869:SF0">
    <property type="entry name" value="BOS COMPLEX SUBUNIT TMEM147"/>
    <property type="match status" value="1"/>
</dbReference>
<evidence type="ECO:0000256" key="1">
    <source>
        <dbReference type="ARBA" id="ARBA00004477"/>
    </source>
</evidence>